<feature type="binding site" evidence="25">
    <location>
        <position position="95"/>
    </location>
    <ligand>
        <name>an alpha-D-glucoside</name>
        <dbReference type="ChEBI" id="CHEBI:22390"/>
    </ligand>
</feature>
<evidence type="ECO:0000256" key="11">
    <source>
        <dbReference type="ARBA" id="ARBA00022723"/>
    </source>
</evidence>
<dbReference type="PRINTS" id="PR00626">
    <property type="entry name" value="CALRETICULIN"/>
</dbReference>
<dbReference type="SUPFAM" id="SSF63887">
    <property type="entry name" value="P-domain of calnexin/calreticulin"/>
    <property type="match status" value="1"/>
</dbReference>
<keyword evidence="16" id="KW-0862">Zinc</keyword>
<dbReference type="FunFam" id="2.10.250.10:FF:000002">
    <property type="entry name" value="Calreticulin"/>
    <property type="match status" value="1"/>
</dbReference>
<evidence type="ECO:0000256" key="12">
    <source>
        <dbReference type="ARBA" id="ARBA00022729"/>
    </source>
</evidence>
<feature type="binding site" evidence="25">
    <location>
        <position position="93"/>
    </location>
    <ligand>
        <name>an alpha-D-glucoside</name>
        <dbReference type="ChEBI" id="CHEBI:22390"/>
    </ligand>
</feature>
<dbReference type="GO" id="GO:0005829">
    <property type="term" value="C:cytosol"/>
    <property type="evidence" value="ECO:0007669"/>
    <property type="project" value="UniProtKB-SubCell"/>
</dbReference>
<feature type="compositionally biased region" description="Basic and acidic residues" evidence="27">
    <location>
        <begin position="191"/>
        <end position="223"/>
    </location>
</feature>
<evidence type="ECO:0000313" key="28">
    <source>
        <dbReference type="Ensembl" id="ENSBMSP00010027637.1"/>
    </source>
</evidence>
<dbReference type="InterPro" id="IPR009169">
    <property type="entry name" value="Calreticulin"/>
</dbReference>
<evidence type="ECO:0000256" key="6">
    <source>
        <dbReference type="ARBA" id="ARBA00010983"/>
    </source>
</evidence>
<evidence type="ECO:0000256" key="16">
    <source>
        <dbReference type="ARBA" id="ARBA00022833"/>
    </source>
</evidence>
<dbReference type="PIRSF" id="PIRSF002356">
    <property type="entry name" value="Calreticulin"/>
    <property type="match status" value="1"/>
</dbReference>
<accession>A0A8C0DXI5</accession>
<evidence type="ECO:0000256" key="13">
    <source>
        <dbReference type="ARBA" id="ARBA00022734"/>
    </source>
</evidence>
<keyword evidence="21 24" id="KW-0143">Chaperone</keyword>
<feature type="region of interest" description="Disordered" evidence="27">
    <location>
        <begin position="325"/>
        <end position="361"/>
    </location>
</feature>
<dbReference type="PROSITE" id="PS00805">
    <property type="entry name" value="CALRETICULIN_REPEAT"/>
    <property type="match status" value="1"/>
</dbReference>
<dbReference type="OMA" id="SRAAKFP"/>
<keyword evidence="19" id="KW-0007">Acetylation</keyword>
<evidence type="ECO:0000256" key="7">
    <source>
        <dbReference type="ARBA" id="ARBA00015837"/>
    </source>
</evidence>
<evidence type="ECO:0000256" key="10">
    <source>
        <dbReference type="ARBA" id="ARBA00022530"/>
    </source>
</evidence>
<keyword evidence="9" id="KW-0964">Secreted</keyword>
<evidence type="ECO:0000256" key="27">
    <source>
        <dbReference type="SAM" id="MobiDB-lite"/>
    </source>
</evidence>
<feature type="compositionally biased region" description="Basic and acidic residues" evidence="27">
    <location>
        <begin position="325"/>
        <end position="346"/>
    </location>
</feature>
<evidence type="ECO:0000256" key="19">
    <source>
        <dbReference type="ARBA" id="ARBA00022990"/>
    </source>
</evidence>
<evidence type="ECO:0000256" key="22">
    <source>
        <dbReference type="ARBA" id="ARBA00023329"/>
    </source>
</evidence>
<evidence type="ECO:0000256" key="4">
    <source>
        <dbReference type="ARBA" id="ARBA00004514"/>
    </source>
</evidence>
<evidence type="ECO:0000256" key="18">
    <source>
        <dbReference type="ARBA" id="ARBA00022951"/>
    </source>
</evidence>
<dbReference type="PANTHER" id="PTHR11073:SF16">
    <property type="entry name" value="CALRETICULIN"/>
    <property type="match status" value="1"/>
</dbReference>
<dbReference type="InterPro" id="IPR018124">
    <property type="entry name" value="Calret/calnex_CS"/>
</dbReference>
<evidence type="ECO:0000256" key="26">
    <source>
        <dbReference type="RuleBase" id="RU362126"/>
    </source>
</evidence>
<dbReference type="Gene3D" id="2.60.120.200">
    <property type="match status" value="2"/>
</dbReference>
<dbReference type="GO" id="GO:0005509">
    <property type="term" value="F:calcium ion binding"/>
    <property type="evidence" value="ECO:0007669"/>
    <property type="project" value="InterPro"/>
</dbReference>
<keyword evidence="14" id="KW-0677">Repeat</keyword>
<evidence type="ECO:0000256" key="17">
    <source>
        <dbReference type="ARBA" id="ARBA00022837"/>
    </source>
</evidence>
<dbReference type="GO" id="GO:0030246">
    <property type="term" value="F:carbohydrate binding"/>
    <property type="evidence" value="ECO:0007669"/>
    <property type="project" value="UniProtKB-KW"/>
</dbReference>
<dbReference type="GO" id="GO:0006457">
    <property type="term" value="P:protein folding"/>
    <property type="evidence" value="ECO:0007669"/>
    <property type="project" value="InterPro"/>
</dbReference>
<dbReference type="PROSITE" id="PS00804">
    <property type="entry name" value="CALRETICULIN_2"/>
    <property type="match status" value="1"/>
</dbReference>
<dbReference type="GO" id="GO:0051082">
    <property type="term" value="F:unfolded protein binding"/>
    <property type="evidence" value="ECO:0007669"/>
    <property type="project" value="InterPro"/>
</dbReference>
<proteinExistence type="inferred from homology"/>
<feature type="binding site" evidence="25">
    <location>
        <position position="112"/>
    </location>
    <ligand>
        <name>an alpha-D-glucoside</name>
        <dbReference type="ChEBI" id="CHEBI:22390"/>
    </ligand>
</feature>
<keyword evidence="22" id="KW-0968">Cytoplasmic vesicle</keyword>
<dbReference type="GeneTree" id="ENSGT00950000182915"/>
<dbReference type="GO" id="GO:0033018">
    <property type="term" value="C:sarcoplasmic reticulum lumen"/>
    <property type="evidence" value="ECO:0007669"/>
    <property type="project" value="UniProtKB-SubCell"/>
</dbReference>
<evidence type="ECO:0000256" key="20">
    <source>
        <dbReference type="ARBA" id="ARBA00023157"/>
    </source>
</evidence>
<keyword evidence="18" id="KW-0703">Sarcoplasmic reticulum</keyword>
<dbReference type="FunFam" id="2.60.120.200:FF:000122">
    <property type="entry name" value="Calreticulin 3"/>
    <property type="match status" value="1"/>
</dbReference>
<keyword evidence="17" id="KW-0106">Calcium</keyword>
<evidence type="ECO:0000256" key="25">
    <source>
        <dbReference type="PIRSR" id="PIRSR002356-1"/>
    </source>
</evidence>
<dbReference type="GO" id="GO:0009986">
    <property type="term" value="C:cell surface"/>
    <property type="evidence" value="ECO:0007669"/>
    <property type="project" value="UniProtKB-SubCell"/>
</dbReference>
<keyword evidence="15 24" id="KW-0256">Endoplasmic reticulum</keyword>
<evidence type="ECO:0000256" key="23">
    <source>
        <dbReference type="ARBA" id="ARBA00037865"/>
    </source>
</evidence>
<dbReference type="GO" id="GO:0036503">
    <property type="term" value="P:ERAD pathway"/>
    <property type="evidence" value="ECO:0007669"/>
    <property type="project" value="TreeGrafter"/>
</dbReference>
<keyword evidence="11" id="KW-0479">Metal-binding</keyword>
<evidence type="ECO:0000256" key="1">
    <source>
        <dbReference type="ARBA" id="ARBA00004241"/>
    </source>
</evidence>
<keyword evidence="8" id="KW-0963">Cytoplasm</keyword>
<dbReference type="AlphaFoldDB" id="A0A8C0DXI5"/>
<dbReference type="InterPro" id="IPR009033">
    <property type="entry name" value="Calreticulin/calnexin_P_dom_sf"/>
</dbReference>
<evidence type="ECO:0000256" key="21">
    <source>
        <dbReference type="ARBA" id="ARBA00023186"/>
    </source>
</evidence>
<evidence type="ECO:0000256" key="5">
    <source>
        <dbReference type="ARBA" id="ARBA00004564"/>
    </source>
</evidence>
<dbReference type="SUPFAM" id="SSF49899">
    <property type="entry name" value="Concanavalin A-like lectins/glucanases"/>
    <property type="match status" value="1"/>
</dbReference>
<comment type="subcellular location">
    <subcellularLocation>
        <location evidence="1">Cell surface</location>
    </subcellularLocation>
    <subcellularLocation>
        <location evidence="4">Cytoplasm</location>
        <location evidence="4">Cytosol</location>
    </subcellularLocation>
    <subcellularLocation>
        <location evidence="23">Cytoplasmic vesicle</location>
        <location evidence="23">Secretory vesicle</location>
        <location evidence="23">Cortical granule</location>
    </subcellularLocation>
    <subcellularLocation>
        <location evidence="2 24">Endoplasmic reticulum lumen</location>
    </subcellularLocation>
    <subcellularLocation>
        <location evidence="5">Sarcoplasmic reticulum lumen</location>
    </subcellularLocation>
    <subcellularLocation>
        <location evidence="3">Secreted</location>
        <location evidence="3">Extracellular space</location>
        <location evidence="3">Extracellular matrix</location>
    </subcellularLocation>
</comment>
<reference evidence="28" key="1">
    <citation type="submission" date="2023-09" db="UniProtKB">
        <authorList>
            <consortium name="Ensembl"/>
        </authorList>
    </citation>
    <scope>IDENTIFICATION</scope>
</reference>
<dbReference type="GO" id="GO:0060473">
    <property type="term" value="C:cortical granule"/>
    <property type="evidence" value="ECO:0007669"/>
    <property type="project" value="UniProtKB-SubCell"/>
</dbReference>
<dbReference type="Pfam" id="PF00262">
    <property type="entry name" value="Calreticulin"/>
    <property type="match status" value="2"/>
</dbReference>
<dbReference type="PANTHER" id="PTHR11073">
    <property type="entry name" value="CALRETICULIN AND CALNEXIN"/>
    <property type="match status" value="1"/>
</dbReference>
<dbReference type="GO" id="GO:0005789">
    <property type="term" value="C:endoplasmic reticulum membrane"/>
    <property type="evidence" value="ECO:0007669"/>
    <property type="project" value="TreeGrafter"/>
</dbReference>
<feature type="binding site" evidence="25">
    <location>
        <position position="119"/>
    </location>
    <ligand>
        <name>an alpha-D-glucoside</name>
        <dbReference type="ChEBI" id="CHEBI:22390"/>
    </ligand>
</feature>
<organism evidence="28">
    <name type="scientific">Balaenoptera musculus</name>
    <name type="common">Blue whale</name>
    <dbReference type="NCBI Taxonomy" id="9771"/>
    <lineage>
        <taxon>Eukaryota</taxon>
        <taxon>Metazoa</taxon>
        <taxon>Chordata</taxon>
        <taxon>Craniata</taxon>
        <taxon>Vertebrata</taxon>
        <taxon>Euteleostomi</taxon>
        <taxon>Mammalia</taxon>
        <taxon>Eutheria</taxon>
        <taxon>Laurasiatheria</taxon>
        <taxon>Artiodactyla</taxon>
        <taxon>Whippomorpha</taxon>
        <taxon>Cetacea</taxon>
        <taxon>Mysticeti</taxon>
        <taxon>Balaenopteridae</taxon>
        <taxon>Balaenoptera</taxon>
    </lineage>
</organism>
<keyword evidence="13" id="KW-0430">Lectin</keyword>
<name>A0A8C0DXI5_BALMU</name>
<dbReference type="FunFam" id="2.60.120.200:FF:000113">
    <property type="entry name" value="Calreticulin 3"/>
    <property type="match status" value="1"/>
</dbReference>
<evidence type="ECO:0000256" key="2">
    <source>
        <dbReference type="ARBA" id="ARBA00004319"/>
    </source>
</evidence>
<dbReference type="InterPro" id="IPR001580">
    <property type="entry name" value="Calret/calnex"/>
</dbReference>
<evidence type="ECO:0000256" key="24">
    <source>
        <dbReference type="PIRNR" id="PIRNR002356"/>
    </source>
</evidence>
<evidence type="ECO:0000256" key="3">
    <source>
        <dbReference type="ARBA" id="ARBA00004498"/>
    </source>
</evidence>
<feature type="region of interest" description="Disordered" evidence="27">
    <location>
        <begin position="177"/>
        <end position="227"/>
    </location>
</feature>
<feature type="binding site" evidence="25">
    <location>
        <position position="289"/>
    </location>
    <ligand>
        <name>an alpha-D-glucoside</name>
        <dbReference type="ChEBI" id="CHEBI:22390"/>
    </ligand>
</feature>
<keyword evidence="12" id="KW-0732">Signal</keyword>
<dbReference type="Ensembl" id="ENSBMST00010030415.1">
    <property type="protein sequence ID" value="ENSBMSP00010027637.1"/>
    <property type="gene ID" value="ENSBMSG00010020076.1"/>
</dbReference>
<keyword evidence="10" id="KW-0272">Extracellular matrix</keyword>
<evidence type="ECO:0000256" key="15">
    <source>
        <dbReference type="ARBA" id="ARBA00022824"/>
    </source>
</evidence>
<dbReference type="InterPro" id="IPR013320">
    <property type="entry name" value="ConA-like_dom_sf"/>
</dbReference>
<protein>
    <recommendedName>
        <fullName evidence="7 24">Calreticulin</fullName>
    </recommendedName>
</protein>
<comment type="similarity">
    <text evidence="6 24 26">Belongs to the calreticulin family.</text>
</comment>
<keyword evidence="20" id="KW-1015">Disulfide bond</keyword>
<evidence type="ECO:0000256" key="14">
    <source>
        <dbReference type="ARBA" id="ARBA00022737"/>
    </source>
</evidence>
<evidence type="ECO:0000256" key="8">
    <source>
        <dbReference type="ARBA" id="ARBA00022490"/>
    </source>
</evidence>
<sequence>PQPPRPAMLLLFDGDGWTERWIESKHKPDFGKFVLSSGKFYGNQEKDKGLQTSQGARFYTPSARFEPFSNKGHTLVVQFTMKRERNIEHGGSYVKLFPDGLDQRDMRGDSEYNIMFGPDTCGPGTKKVQVIFNYKGKNVLINKDIRCKNDEFTHLYMLIVWPDNTYEAKVDNNQVESGSLEDDWDFLPPKKIKDPDTDDPTDSKPEDWDKPEHIPDPDAKKPEDWDEEMDGEWELTVIQNPEHKGEWKPRQTDNPDYKGIWIHPQIDNPEYSPDSNIHAYENFAVLGLDLWQVKSGTIFDNFLITNNEAYAEEFGSETWGVTKAAEKQMKDKQDEEQRLKEEEEKKQKLRKHSHLSLQQKE</sequence>
<evidence type="ECO:0000256" key="9">
    <source>
        <dbReference type="ARBA" id="ARBA00022525"/>
    </source>
</evidence>